<name>A0ABV9NL00_9GAMM</name>
<keyword evidence="1" id="KW-0472">Membrane</keyword>
<keyword evidence="1" id="KW-1133">Transmembrane helix</keyword>
<dbReference type="InterPro" id="IPR046162">
    <property type="entry name" value="DUF6164"/>
</dbReference>
<dbReference type="Proteomes" id="UP001595892">
    <property type="component" value="Unassembled WGS sequence"/>
</dbReference>
<gene>
    <name evidence="2" type="ORF">ACFO3Q_07930</name>
</gene>
<dbReference type="Pfam" id="PF19661">
    <property type="entry name" value="DUF6164"/>
    <property type="match status" value="1"/>
</dbReference>
<organism evidence="2 3">
    <name type="scientific">Coralloluteibacterium thermophilum</name>
    <dbReference type="NCBI Taxonomy" id="2707049"/>
    <lineage>
        <taxon>Bacteria</taxon>
        <taxon>Pseudomonadati</taxon>
        <taxon>Pseudomonadota</taxon>
        <taxon>Gammaproteobacteria</taxon>
        <taxon>Lysobacterales</taxon>
        <taxon>Lysobacteraceae</taxon>
        <taxon>Coralloluteibacterium</taxon>
    </lineage>
</organism>
<comment type="caution">
    <text evidence="2">The sequence shown here is derived from an EMBL/GenBank/DDBJ whole genome shotgun (WGS) entry which is preliminary data.</text>
</comment>
<dbReference type="RefSeq" id="WP_377004117.1">
    <property type="nucleotide sequence ID" value="NZ_JBHSGG010000022.1"/>
</dbReference>
<evidence type="ECO:0000313" key="3">
    <source>
        <dbReference type="Proteomes" id="UP001595892"/>
    </source>
</evidence>
<keyword evidence="3" id="KW-1185">Reference proteome</keyword>
<evidence type="ECO:0000256" key="1">
    <source>
        <dbReference type="SAM" id="Phobius"/>
    </source>
</evidence>
<sequence length="120" mass="13927">MPRLLLNLRNVPDDEADEVRALMRDNRIEIYETPANRWGISAAGIWVRDDEDWPRARRLMDDYQLERRTRVREALAEARRDGSAETFWSLLRARPLQVLGILAAVVFIAALSALPFLLLR</sequence>
<feature type="transmembrane region" description="Helical" evidence="1">
    <location>
        <begin position="98"/>
        <end position="119"/>
    </location>
</feature>
<accession>A0ABV9NL00</accession>
<reference evidence="3" key="1">
    <citation type="journal article" date="2019" name="Int. J. Syst. Evol. Microbiol.">
        <title>The Global Catalogue of Microorganisms (GCM) 10K type strain sequencing project: providing services to taxonomists for standard genome sequencing and annotation.</title>
        <authorList>
            <consortium name="The Broad Institute Genomics Platform"/>
            <consortium name="The Broad Institute Genome Sequencing Center for Infectious Disease"/>
            <person name="Wu L."/>
            <person name="Ma J."/>
        </authorList>
    </citation>
    <scope>NUCLEOTIDE SEQUENCE [LARGE SCALE GENOMIC DNA]</scope>
    <source>
        <strain evidence="3">CGMCC 1.13574</strain>
    </source>
</reference>
<keyword evidence="1" id="KW-0812">Transmembrane</keyword>
<proteinExistence type="predicted"/>
<dbReference type="EMBL" id="JBHSGG010000022">
    <property type="protein sequence ID" value="MFC4728094.1"/>
    <property type="molecule type" value="Genomic_DNA"/>
</dbReference>
<protein>
    <submittedName>
        <fullName evidence="2">DUF6164 family protein</fullName>
    </submittedName>
</protein>
<evidence type="ECO:0000313" key="2">
    <source>
        <dbReference type="EMBL" id="MFC4728094.1"/>
    </source>
</evidence>